<comment type="caution">
    <text evidence="2">The sequence shown here is derived from an EMBL/GenBank/DDBJ whole genome shotgun (WGS) entry which is preliminary data.</text>
</comment>
<protein>
    <submittedName>
        <fullName evidence="2">Uncharacterized protein</fullName>
    </submittedName>
</protein>
<gene>
    <name evidence="2" type="ORF">MVEN_00116700</name>
</gene>
<sequence length="356" mass="38800">MSFVGHRRSVSSDADMAGPPGSDSSAIGGIQSDVDDGDERAYTVEVAENATFAKAKVTSIAGIVDTNVPGVVGPSARLQNSCGKIKKADIKLSDIPDAIRPQFKTHFTPSLLEFVGRLGGWDDPTTDDVIAIWNDTFTDYAVSTSDPRDNQLVLVIQKLAQDKVDSWRNKLGTAGIAYWKQKFNEKSKDEIIKDVEHYLAGDDRSRIFYYRDIKVNESGETKYKGIFQSPGFSRVIAVHCLATAMNGQIGPLDFAADDRDSWPAGAITLSCHALKRGLNYFRTGKLVIPAAPTGNFSRSNWADRVDFSEGAPKLIPSTSAIAAVVNKLKAEHWNKIITAARAAAIQRDDAPCGRRY</sequence>
<name>A0A8H6Z8G8_9AGAR</name>
<evidence type="ECO:0000313" key="3">
    <source>
        <dbReference type="Proteomes" id="UP000620124"/>
    </source>
</evidence>
<feature type="region of interest" description="Disordered" evidence="1">
    <location>
        <begin position="1"/>
        <end position="34"/>
    </location>
</feature>
<dbReference type="EMBL" id="JACAZI010000001">
    <property type="protein sequence ID" value="KAF7372544.1"/>
    <property type="molecule type" value="Genomic_DNA"/>
</dbReference>
<organism evidence="2 3">
    <name type="scientific">Mycena venus</name>
    <dbReference type="NCBI Taxonomy" id="2733690"/>
    <lineage>
        <taxon>Eukaryota</taxon>
        <taxon>Fungi</taxon>
        <taxon>Dikarya</taxon>
        <taxon>Basidiomycota</taxon>
        <taxon>Agaricomycotina</taxon>
        <taxon>Agaricomycetes</taxon>
        <taxon>Agaricomycetidae</taxon>
        <taxon>Agaricales</taxon>
        <taxon>Marasmiineae</taxon>
        <taxon>Mycenaceae</taxon>
        <taxon>Mycena</taxon>
    </lineage>
</organism>
<dbReference type="OrthoDB" id="3237371at2759"/>
<proteinExistence type="predicted"/>
<accession>A0A8H6Z8G8</accession>
<reference evidence="2" key="1">
    <citation type="submission" date="2020-05" db="EMBL/GenBank/DDBJ databases">
        <title>Mycena genomes resolve the evolution of fungal bioluminescence.</title>
        <authorList>
            <person name="Tsai I.J."/>
        </authorList>
    </citation>
    <scope>NUCLEOTIDE SEQUENCE</scope>
    <source>
        <strain evidence="2">CCC161011</strain>
    </source>
</reference>
<evidence type="ECO:0000256" key="1">
    <source>
        <dbReference type="SAM" id="MobiDB-lite"/>
    </source>
</evidence>
<dbReference type="Proteomes" id="UP000620124">
    <property type="component" value="Unassembled WGS sequence"/>
</dbReference>
<keyword evidence="3" id="KW-1185">Reference proteome</keyword>
<evidence type="ECO:0000313" key="2">
    <source>
        <dbReference type="EMBL" id="KAF7372544.1"/>
    </source>
</evidence>
<dbReference type="AlphaFoldDB" id="A0A8H6Z8G8"/>